<reference evidence="1 2" key="1">
    <citation type="submission" date="2016-11" db="EMBL/GenBank/DDBJ databases">
        <authorList>
            <person name="Jaros S."/>
            <person name="Januszkiewicz K."/>
            <person name="Wedrychowicz H."/>
        </authorList>
    </citation>
    <scope>NUCLEOTIDE SEQUENCE [LARGE SCALE GENOMIC DNA]</scope>
    <source>
        <strain evidence="1 2">DSM 15929</strain>
    </source>
</reference>
<sequence>MRNEQDFDMEGYIKKRMLEITSLEDRRLFKEITEKLLLGINDYNQNAYKTLEQKILNEHKTQQKEFAVYLTLTDLEHYDATDSFMYPMIAEDAKKSEAFDSDMLKTLKKGEKPKLFTVYLKTSVSDIHKLVHGNRIFQGSIRTQKGEYKGTFELSRNEQYMDLVKNLYYIFGVNYQPWMTVCEAYIAKMFDVYLCSAGQLTEKEEIQDITIDFEEYAGRVYYNMIPLWNLEKKIEKTSTYPDACIDKVNYEHRIFSHRLKEECEYLIMNTDVEITNIRRLNGDLLITCPLDNPCEWQLYQVNKRNGKEYYLYPVLSNQSKESFAGSLTDMFRRSIKTKAELARLMEAFSYSDYVVFQDYEILDTEPEDLEACNYNMDGFILDEIRIGRSRQTLVLSFTAAEEENYLNEDIMSFLVTQVQKLFPEYLCIGRLV</sequence>
<evidence type="ECO:0008006" key="3">
    <source>
        <dbReference type="Google" id="ProtNLM"/>
    </source>
</evidence>
<accession>A0A1M6XE94</accession>
<proteinExistence type="predicted"/>
<dbReference type="OrthoDB" id="1661761at2"/>
<evidence type="ECO:0000313" key="2">
    <source>
        <dbReference type="Proteomes" id="UP000184386"/>
    </source>
</evidence>
<dbReference type="EMBL" id="FRAC01000022">
    <property type="protein sequence ID" value="SHL04251.1"/>
    <property type="molecule type" value="Genomic_DNA"/>
</dbReference>
<evidence type="ECO:0000313" key="1">
    <source>
        <dbReference type="EMBL" id="SHL04251.1"/>
    </source>
</evidence>
<dbReference type="Proteomes" id="UP000184386">
    <property type="component" value="Unassembled WGS sequence"/>
</dbReference>
<protein>
    <recommendedName>
        <fullName evidence="3">Normocyte binding protein 2b</fullName>
    </recommendedName>
</protein>
<dbReference type="RefSeq" id="WP_073278563.1">
    <property type="nucleotide sequence ID" value="NZ_FRAC01000022.1"/>
</dbReference>
<organism evidence="1 2">
    <name type="scientific">Anaerocolumna jejuensis DSM 15929</name>
    <dbReference type="NCBI Taxonomy" id="1121322"/>
    <lineage>
        <taxon>Bacteria</taxon>
        <taxon>Bacillati</taxon>
        <taxon>Bacillota</taxon>
        <taxon>Clostridia</taxon>
        <taxon>Lachnospirales</taxon>
        <taxon>Lachnospiraceae</taxon>
        <taxon>Anaerocolumna</taxon>
    </lineage>
</organism>
<gene>
    <name evidence="1" type="ORF">SAMN02745136_03935</name>
</gene>
<dbReference type="AlphaFoldDB" id="A0A1M6XE94"/>
<keyword evidence="2" id="KW-1185">Reference proteome</keyword>
<dbReference type="STRING" id="1121322.SAMN02745136_03935"/>
<name>A0A1M6XE94_9FIRM</name>